<proteinExistence type="predicted"/>
<feature type="transmembrane region" description="Helical" evidence="6">
    <location>
        <begin position="398"/>
        <end position="418"/>
    </location>
</feature>
<keyword evidence="5 6" id="KW-0472">Membrane</keyword>
<dbReference type="Proteomes" id="UP001059380">
    <property type="component" value="Chromosome"/>
</dbReference>
<evidence type="ECO:0000313" key="8">
    <source>
        <dbReference type="Proteomes" id="UP001059380"/>
    </source>
</evidence>
<keyword evidence="4 6" id="KW-1133">Transmembrane helix</keyword>
<dbReference type="PANTHER" id="PTHR11048">
    <property type="entry name" value="PRENYLTRANSFERASES"/>
    <property type="match status" value="1"/>
</dbReference>
<keyword evidence="2" id="KW-1003">Cell membrane</keyword>
<dbReference type="CDD" id="cd13963">
    <property type="entry name" value="PT_UbiA_2"/>
    <property type="match status" value="1"/>
</dbReference>
<dbReference type="PANTHER" id="PTHR11048:SF5">
    <property type="entry name" value="DECAPRENYL-PHOSPHATE PHOSPHORIBOSYLTRANSFERASE"/>
    <property type="match status" value="1"/>
</dbReference>
<keyword evidence="3 6" id="KW-0812">Transmembrane</keyword>
<keyword evidence="8" id="KW-1185">Reference proteome</keyword>
<dbReference type="NCBIfam" id="NF006088">
    <property type="entry name" value="PRK08238.1"/>
    <property type="match status" value="1"/>
</dbReference>
<dbReference type="GO" id="GO:0016765">
    <property type="term" value="F:transferase activity, transferring alkyl or aryl (other than methyl) groups"/>
    <property type="evidence" value="ECO:0007669"/>
    <property type="project" value="InterPro"/>
</dbReference>
<feature type="transmembrane region" description="Helical" evidence="6">
    <location>
        <begin position="302"/>
        <end position="319"/>
    </location>
</feature>
<dbReference type="InterPro" id="IPR036412">
    <property type="entry name" value="HAD-like_sf"/>
</dbReference>
<evidence type="ECO:0000256" key="5">
    <source>
        <dbReference type="ARBA" id="ARBA00023136"/>
    </source>
</evidence>
<dbReference type="AlphaFoldDB" id="A0A9J7BND6"/>
<dbReference type="SUPFAM" id="SSF56784">
    <property type="entry name" value="HAD-like"/>
    <property type="match status" value="1"/>
</dbReference>
<accession>A0A9J7BND6</accession>
<dbReference type="InterPro" id="IPR039653">
    <property type="entry name" value="Prenyltransferase"/>
</dbReference>
<protein>
    <submittedName>
        <fullName evidence="7">UbiA family prenyltransferase</fullName>
    </submittedName>
</protein>
<feature type="transmembrane region" description="Helical" evidence="6">
    <location>
        <begin position="232"/>
        <end position="254"/>
    </location>
</feature>
<dbReference type="GO" id="GO:0005886">
    <property type="term" value="C:plasma membrane"/>
    <property type="evidence" value="ECO:0007669"/>
    <property type="project" value="TreeGrafter"/>
</dbReference>
<sequence>MPPTLGRTAAPVATLTPLCVDLDGTLVKSDTLHDSLLVLLRSHPSQALRLPAQVLKGKAAFKAFVTDSVSLDVAHLPYNRELLHYLQAERAKGREIYLATGADVRLAQRVADHLGIFTGVLGSDGTTNLTGKNKLDRLRSQFPDGVFDYIGNDTPDLPLLAHSEEPMVANPSLRLRLRMRASSVQPARRFDQRANPIRSFIKAIRVHQWAKNALIFFPLLLAHHLRPKPLSAAFLAFCSFSLVASATYIINDLLDIEADRRHRRKRMRPFAAGDLSLAQGVAIVITFLALAAVGTRFIAPEFSLWLLLYLVTTFAYTAWLKRIPLVDVLILSGLYTLRLLAGSAATSTPISHWLAGFSVFLFLSLGIVKRFAELENLRASSMEPSNGRGYFLNDMEQLRTFGTSSAYAAVVILAIYISGRDVTKLYHNPGYLWLVVPLMLLWLNRVWLLASRGELDEDPVVFAITDRMSLLIGAATALIVFLAS</sequence>
<dbReference type="Gene3D" id="3.40.50.1000">
    <property type="entry name" value="HAD superfamily/HAD-like"/>
    <property type="match status" value="1"/>
</dbReference>
<comment type="subcellular location">
    <subcellularLocation>
        <location evidence="1">Membrane</location>
        <topology evidence="1">Multi-pass membrane protein</topology>
    </subcellularLocation>
</comment>
<dbReference type="Gene3D" id="1.10.357.140">
    <property type="entry name" value="UbiA prenyltransferase"/>
    <property type="match status" value="1"/>
</dbReference>
<dbReference type="KEGG" id="orp:MOP44_26140"/>
<dbReference type="InterPro" id="IPR044878">
    <property type="entry name" value="UbiA_sf"/>
</dbReference>
<organism evidence="7 8">
    <name type="scientific">Occallatibacter riparius</name>
    <dbReference type="NCBI Taxonomy" id="1002689"/>
    <lineage>
        <taxon>Bacteria</taxon>
        <taxon>Pseudomonadati</taxon>
        <taxon>Acidobacteriota</taxon>
        <taxon>Terriglobia</taxon>
        <taxon>Terriglobales</taxon>
        <taxon>Acidobacteriaceae</taxon>
        <taxon>Occallatibacter</taxon>
    </lineage>
</organism>
<feature type="transmembrane region" description="Helical" evidence="6">
    <location>
        <begin position="275"/>
        <end position="296"/>
    </location>
</feature>
<feature type="transmembrane region" description="Helical" evidence="6">
    <location>
        <begin position="430"/>
        <end position="448"/>
    </location>
</feature>
<evidence type="ECO:0000256" key="1">
    <source>
        <dbReference type="ARBA" id="ARBA00004141"/>
    </source>
</evidence>
<evidence type="ECO:0000256" key="2">
    <source>
        <dbReference type="ARBA" id="ARBA00022475"/>
    </source>
</evidence>
<name>A0A9J7BND6_9BACT</name>
<gene>
    <name evidence="7" type="ORF">MOP44_26140</name>
</gene>
<reference evidence="7" key="1">
    <citation type="submission" date="2021-04" db="EMBL/GenBank/DDBJ databases">
        <title>Phylogenetic analysis of Acidobacteriaceae.</title>
        <authorList>
            <person name="Qiu L."/>
            <person name="Zhang Q."/>
        </authorList>
    </citation>
    <scope>NUCLEOTIDE SEQUENCE</scope>
    <source>
        <strain evidence="7">DSM 25168</strain>
    </source>
</reference>
<evidence type="ECO:0000313" key="7">
    <source>
        <dbReference type="EMBL" id="UWZ84025.1"/>
    </source>
</evidence>
<dbReference type="EMBL" id="CP093313">
    <property type="protein sequence ID" value="UWZ84025.1"/>
    <property type="molecule type" value="Genomic_DNA"/>
</dbReference>
<dbReference type="InterPro" id="IPR000537">
    <property type="entry name" value="UbiA_prenyltransferase"/>
</dbReference>
<dbReference type="Pfam" id="PF01040">
    <property type="entry name" value="UbiA"/>
    <property type="match status" value="1"/>
</dbReference>
<dbReference type="InterPro" id="IPR023214">
    <property type="entry name" value="HAD_sf"/>
</dbReference>
<evidence type="ECO:0000256" key="6">
    <source>
        <dbReference type="SAM" id="Phobius"/>
    </source>
</evidence>
<feature type="transmembrane region" description="Helical" evidence="6">
    <location>
        <begin position="350"/>
        <end position="368"/>
    </location>
</feature>
<dbReference type="GO" id="GO:0009247">
    <property type="term" value="P:glycolipid biosynthetic process"/>
    <property type="evidence" value="ECO:0007669"/>
    <property type="project" value="TreeGrafter"/>
</dbReference>
<feature type="transmembrane region" description="Helical" evidence="6">
    <location>
        <begin position="460"/>
        <end position="483"/>
    </location>
</feature>
<evidence type="ECO:0000256" key="4">
    <source>
        <dbReference type="ARBA" id="ARBA00022989"/>
    </source>
</evidence>
<evidence type="ECO:0000256" key="3">
    <source>
        <dbReference type="ARBA" id="ARBA00022692"/>
    </source>
</evidence>
<dbReference type="RefSeq" id="WP_260793529.1">
    <property type="nucleotide sequence ID" value="NZ_CP093313.1"/>
</dbReference>